<accession>A0ABV1NEB9</accession>
<dbReference type="Proteomes" id="UP001442468">
    <property type="component" value="Unassembled WGS sequence"/>
</dbReference>
<proteinExistence type="predicted"/>
<dbReference type="EMBL" id="JBEGCJ010000003">
    <property type="protein sequence ID" value="MEQ6917397.1"/>
    <property type="molecule type" value="Genomic_DNA"/>
</dbReference>
<reference evidence="1 2" key="1">
    <citation type="submission" date="2024-05" db="EMBL/GenBank/DDBJ databases">
        <title>Halomonas sp. SSM6 16S ribosomal RNA gene Genome sequencing and assembly.</title>
        <authorList>
            <person name="Yook S."/>
        </authorList>
    </citation>
    <scope>NUCLEOTIDE SEQUENCE [LARGE SCALE GENOMIC DNA]</scope>
    <source>
        <strain evidence="1 2">SSM6</strain>
    </source>
</reference>
<evidence type="ECO:0008006" key="3">
    <source>
        <dbReference type="Google" id="ProtNLM"/>
    </source>
</evidence>
<organism evidence="1 2">
    <name type="scientific">Halomonas aquatica</name>
    <dbReference type="NCBI Taxonomy" id="3151123"/>
    <lineage>
        <taxon>Bacteria</taxon>
        <taxon>Pseudomonadati</taxon>
        <taxon>Pseudomonadota</taxon>
        <taxon>Gammaproteobacteria</taxon>
        <taxon>Oceanospirillales</taxon>
        <taxon>Halomonadaceae</taxon>
        <taxon>Halomonas</taxon>
    </lineage>
</organism>
<keyword evidence="2" id="KW-1185">Reference proteome</keyword>
<evidence type="ECO:0000313" key="2">
    <source>
        <dbReference type="Proteomes" id="UP001442468"/>
    </source>
</evidence>
<dbReference type="RefSeq" id="WP_349761658.1">
    <property type="nucleotide sequence ID" value="NZ_JBEGCJ010000003.1"/>
</dbReference>
<sequence>MMVSCGVGILDVDPLSQEITTMPHLLRFSREIESRLERASKHTGITKAELIERLVQDGLTDLEAQLLLEDAASRTERSIDQLLRESGLGA</sequence>
<name>A0ABV1NEB9_9GAMM</name>
<gene>
    <name evidence="1" type="ORF">ABE960_07690</name>
</gene>
<protein>
    <recommendedName>
        <fullName evidence="3">Ribbon-helix-helix protein CopG domain-containing protein</fullName>
    </recommendedName>
</protein>
<comment type="caution">
    <text evidence="1">The sequence shown here is derived from an EMBL/GenBank/DDBJ whole genome shotgun (WGS) entry which is preliminary data.</text>
</comment>
<evidence type="ECO:0000313" key="1">
    <source>
        <dbReference type="EMBL" id="MEQ6917397.1"/>
    </source>
</evidence>